<evidence type="ECO:0000313" key="1">
    <source>
        <dbReference type="EMBL" id="EJD39532.1"/>
    </source>
</evidence>
<dbReference type="InParanoid" id="J0DC05"/>
<dbReference type="Proteomes" id="UP000006514">
    <property type="component" value="Unassembled WGS sequence"/>
</dbReference>
<evidence type="ECO:0008006" key="3">
    <source>
        <dbReference type="Google" id="ProtNLM"/>
    </source>
</evidence>
<evidence type="ECO:0000313" key="2">
    <source>
        <dbReference type="Proteomes" id="UP000006514"/>
    </source>
</evidence>
<dbReference type="EMBL" id="JH687812">
    <property type="protein sequence ID" value="EJD39532.1"/>
    <property type="molecule type" value="Genomic_DNA"/>
</dbReference>
<accession>J0DC05</accession>
<gene>
    <name evidence="1" type="ORF">AURDEDRAFT_139230</name>
</gene>
<keyword evidence="2" id="KW-1185">Reference proteome</keyword>
<dbReference type="AlphaFoldDB" id="J0DC05"/>
<dbReference type="KEGG" id="adl:AURDEDRAFT_139230"/>
<proteinExistence type="predicted"/>
<name>J0DC05_AURST</name>
<sequence>MSDDDVEPKPTAFSSPQFADSSYWSMLDLVIGAGAVILDSTFERVLVLYDTETERYRMPWAMHDRPTLGEFFASPFDQVAEETGLVVEKYPLPTLERYYKNPEVLDRRELQVATRLTDRYSVDPFYTSFDVFWSPIKGAETSPWLDSRQRMILWFACRVVSGSLANENVTFEPFAVAEEKLKNEDKDFPDTGALSALRQLVYMLKELSARPSA</sequence>
<reference evidence="2" key="1">
    <citation type="journal article" date="2012" name="Science">
        <title>The Paleozoic origin of enzymatic lignin decomposition reconstructed from 31 fungal genomes.</title>
        <authorList>
            <person name="Floudas D."/>
            <person name="Binder M."/>
            <person name="Riley R."/>
            <person name="Barry K."/>
            <person name="Blanchette R.A."/>
            <person name="Henrissat B."/>
            <person name="Martinez A.T."/>
            <person name="Otillar R."/>
            <person name="Spatafora J.W."/>
            <person name="Yadav J.S."/>
            <person name="Aerts A."/>
            <person name="Benoit I."/>
            <person name="Boyd A."/>
            <person name="Carlson A."/>
            <person name="Copeland A."/>
            <person name="Coutinho P.M."/>
            <person name="de Vries R.P."/>
            <person name="Ferreira P."/>
            <person name="Findley K."/>
            <person name="Foster B."/>
            <person name="Gaskell J."/>
            <person name="Glotzer D."/>
            <person name="Gorecki P."/>
            <person name="Heitman J."/>
            <person name="Hesse C."/>
            <person name="Hori C."/>
            <person name="Igarashi K."/>
            <person name="Jurgens J.A."/>
            <person name="Kallen N."/>
            <person name="Kersten P."/>
            <person name="Kohler A."/>
            <person name="Kuees U."/>
            <person name="Kumar T.K.A."/>
            <person name="Kuo A."/>
            <person name="LaButti K."/>
            <person name="Larrondo L.F."/>
            <person name="Lindquist E."/>
            <person name="Ling A."/>
            <person name="Lombard V."/>
            <person name="Lucas S."/>
            <person name="Lundell T."/>
            <person name="Martin R."/>
            <person name="McLaughlin D.J."/>
            <person name="Morgenstern I."/>
            <person name="Morin E."/>
            <person name="Murat C."/>
            <person name="Nagy L.G."/>
            <person name="Nolan M."/>
            <person name="Ohm R.A."/>
            <person name="Patyshakuliyeva A."/>
            <person name="Rokas A."/>
            <person name="Ruiz-Duenas F.J."/>
            <person name="Sabat G."/>
            <person name="Salamov A."/>
            <person name="Samejima M."/>
            <person name="Schmutz J."/>
            <person name="Slot J.C."/>
            <person name="St John F."/>
            <person name="Stenlid J."/>
            <person name="Sun H."/>
            <person name="Sun S."/>
            <person name="Syed K."/>
            <person name="Tsang A."/>
            <person name="Wiebenga A."/>
            <person name="Young D."/>
            <person name="Pisabarro A."/>
            <person name="Eastwood D.C."/>
            <person name="Martin F."/>
            <person name="Cullen D."/>
            <person name="Grigoriev I.V."/>
            <person name="Hibbett D.S."/>
        </authorList>
    </citation>
    <scope>NUCLEOTIDE SEQUENCE [LARGE SCALE GENOMIC DNA]</scope>
    <source>
        <strain evidence="2">TFB10046</strain>
    </source>
</reference>
<organism evidence="1 2">
    <name type="scientific">Auricularia subglabra (strain TFB-10046 / SS5)</name>
    <name type="common">White-rot fungus</name>
    <name type="synonym">Auricularia delicata (strain TFB10046)</name>
    <dbReference type="NCBI Taxonomy" id="717982"/>
    <lineage>
        <taxon>Eukaryota</taxon>
        <taxon>Fungi</taxon>
        <taxon>Dikarya</taxon>
        <taxon>Basidiomycota</taxon>
        <taxon>Agaricomycotina</taxon>
        <taxon>Agaricomycetes</taxon>
        <taxon>Auriculariales</taxon>
        <taxon>Auriculariaceae</taxon>
        <taxon>Auricularia</taxon>
    </lineage>
</organism>
<protein>
    <recommendedName>
        <fullName evidence="3">Nudix hydrolase domain-containing protein</fullName>
    </recommendedName>
</protein>